<dbReference type="OrthoDB" id="9785698at2"/>
<keyword evidence="2" id="KW-0560">Oxidoreductase</keyword>
<accession>A0A433Y7H7</accession>
<proteinExistence type="predicted"/>
<dbReference type="PANTHER" id="PTHR36110:SF2">
    <property type="entry name" value="RING-CLEAVING DIOXYGENASE MHQE-RELATED"/>
    <property type="match status" value="1"/>
</dbReference>
<sequence>MPGLGLVIRECNRTTSNDYQSSGGKTVPVTTGIHHITAFVNDVQATVDFYAGVLGLRLVKQSVNFDAPEIHHLYFGNESGSPGTIISFFPQEDARQGTLGGGQVGITVYAVPKDSLIFWRKRLKHFQIEVMEATRFDEKYITFTDNSGLIIELVEREQGPNSWWSLSSVPVEFAIKGFAGALLFSSNSKSTERVLVNLLGLRKIAAEEGLIRFKADGELGNVIDLNAENIPVGEGGAGTVHHIAWRAKDYAELEAWGSLIGTSEMQSAKIVDRQFYKAMYFREPGNILFQIATDLPGFQCDQRIEDLGGRLDLPEQLESQRAVIEKKLKPFVVRALD</sequence>
<feature type="domain" description="VOC" evidence="1">
    <location>
        <begin position="32"/>
        <end position="156"/>
    </location>
</feature>
<gene>
    <name evidence="2" type="ORF">EJP82_15650</name>
</gene>
<keyword evidence="2" id="KW-0223">Dioxygenase</keyword>
<dbReference type="EMBL" id="RZNY01000012">
    <property type="protein sequence ID" value="RUT45416.1"/>
    <property type="molecule type" value="Genomic_DNA"/>
</dbReference>
<dbReference type="Pfam" id="PF00903">
    <property type="entry name" value="Glyoxalase"/>
    <property type="match status" value="1"/>
</dbReference>
<feature type="domain" description="VOC" evidence="1">
    <location>
        <begin position="177"/>
        <end position="294"/>
    </location>
</feature>
<protein>
    <submittedName>
        <fullName evidence="2">Ring-cleaving dioxygenase</fullName>
    </submittedName>
</protein>
<reference evidence="2 3" key="1">
    <citation type="submission" date="2018-12" db="EMBL/GenBank/DDBJ databases">
        <authorList>
            <person name="Sun L."/>
            <person name="Chen Z."/>
        </authorList>
    </citation>
    <scope>NUCLEOTIDE SEQUENCE [LARGE SCALE GENOMIC DNA]</scope>
    <source>
        <strain evidence="2 3">DSM 15890</strain>
    </source>
</reference>
<evidence type="ECO:0000313" key="2">
    <source>
        <dbReference type="EMBL" id="RUT45416.1"/>
    </source>
</evidence>
<dbReference type="InterPro" id="IPR052537">
    <property type="entry name" value="Extradiol_RC_dioxygenase"/>
</dbReference>
<dbReference type="Gene3D" id="3.10.180.10">
    <property type="entry name" value="2,3-Dihydroxybiphenyl 1,2-Dioxygenase, domain 1"/>
    <property type="match status" value="2"/>
</dbReference>
<dbReference type="InterPro" id="IPR037523">
    <property type="entry name" value="VOC_core"/>
</dbReference>
<dbReference type="PANTHER" id="PTHR36110">
    <property type="entry name" value="RING-CLEAVING DIOXYGENASE MHQE-RELATED"/>
    <property type="match status" value="1"/>
</dbReference>
<dbReference type="InterPro" id="IPR004360">
    <property type="entry name" value="Glyas_Fos-R_dOase_dom"/>
</dbReference>
<evidence type="ECO:0000313" key="3">
    <source>
        <dbReference type="Proteomes" id="UP000279446"/>
    </source>
</evidence>
<evidence type="ECO:0000259" key="1">
    <source>
        <dbReference type="PROSITE" id="PS51819"/>
    </source>
</evidence>
<name>A0A433Y7H7_9BACL</name>
<comment type="caution">
    <text evidence="2">The sequence shown here is derived from an EMBL/GenBank/DDBJ whole genome shotgun (WGS) entry which is preliminary data.</text>
</comment>
<dbReference type="GO" id="GO:0051213">
    <property type="term" value="F:dioxygenase activity"/>
    <property type="evidence" value="ECO:0007669"/>
    <property type="project" value="UniProtKB-KW"/>
</dbReference>
<keyword evidence="3" id="KW-1185">Reference proteome</keyword>
<dbReference type="Proteomes" id="UP000279446">
    <property type="component" value="Unassembled WGS sequence"/>
</dbReference>
<dbReference type="InterPro" id="IPR029068">
    <property type="entry name" value="Glyas_Bleomycin-R_OHBP_Dase"/>
</dbReference>
<dbReference type="AlphaFoldDB" id="A0A433Y7H7"/>
<dbReference type="PROSITE" id="PS51819">
    <property type="entry name" value="VOC"/>
    <property type="match status" value="2"/>
</dbReference>
<organism evidence="2 3">
    <name type="scientific">Paenibacillus anaericanus</name>
    <dbReference type="NCBI Taxonomy" id="170367"/>
    <lineage>
        <taxon>Bacteria</taxon>
        <taxon>Bacillati</taxon>
        <taxon>Bacillota</taxon>
        <taxon>Bacilli</taxon>
        <taxon>Bacillales</taxon>
        <taxon>Paenibacillaceae</taxon>
        <taxon>Paenibacillus</taxon>
    </lineage>
</organism>
<dbReference type="SUPFAM" id="SSF54593">
    <property type="entry name" value="Glyoxalase/Bleomycin resistance protein/Dihydroxybiphenyl dioxygenase"/>
    <property type="match status" value="1"/>
</dbReference>